<sequence length="253" mass="27657">MAGFQARLFALEGAHFRTEDQYATQRHLEKLVAEGKLPSSSLVESSSLATSSSPAQSFASDPLRSIKRRPASEVVYQHVSNGLPARVPLMEEGWNLGTQVSLGRGRFVGHDASIFSVAKGKEFAQLPAKLPTNYEVIRQRRISQAALESPVVQGLRLLPEFTPGRAFFWGTVLAVWGTAAVTVTTCRHLGIQKAEDVPAVAESFVAPTRDYLRSSLQPLKSLVPAASTLQESWMADFSRRIRVKLSGAAESHR</sequence>
<evidence type="ECO:0000313" key="2">
    <source>
        <dbReference type="Proteomes" id="UP001438707"/>
    </source>
</evidence>
<dbReference type="AlphaFoldDB" id="A0AAW1S9W7"/>
<keyword evidence="2" id="KW-1185">Reference proteome</keyword>
<name>A0AAW1S9W7_9CHLO</name>
<protein>
    <recommendedName>
        <fullName evidence="3">Transmembrane protein</fullName>
    </recommendedName>
</protein>
<organism evidence="1 2">
    <name type="scientific">Apatococcus lobatus</name>
    <dbReference type="NCBI Taxonomy" id="904363"/>
    <lineage>
        <taxon>Eukaryota</taxon>
        <taxon>Viridiplantae</taxon>
        <taxon>Chlorophyta</taxon>
        <taxon>core chlorophytes</taxon>
        <taxon>Trebouxiophyceae</taxon>
        <taxon>Chlorellales</taxon>
        <taxon>Chlorellaceae</taxon>
        <taxon>Apatococcus</taxon>
    </lineage>
</organism>
<dbReference type="Proteomes" id="UP001438707">
    <property type="component" value="Unassembled WGS sequence"/>
</dbReference>
<proteinExistence type="predicted"/>
<accession>A0AAW1S9W7</accession>
<dbReference type="EMBL" id="JALJOS010000002">
    <property type="protein sequence ID" value="KAK9842905.1"/>
    <property type="molecule type" value="Genomic_DNA"/>
</dbReference>
<evidence type="ECO:0008006" key="3">
    <source>
        <dbReference type="Google" id="ProtNLM"/>
    </source>
</evidence>
<comment type="caution">
    <text evidence="1">The sequence shown here is derived from an EMBL/GenBank/DDBJ whole genome shotgun (WGS) entry which is preliminary data.</text>
</comment>
<evidence type="ECO:0000313" key="1">
    <source>
        <dbReference type="EMBL" id="KAK9842905.1"/>
    </source>
</evidence>
<reference evidence="1 2" key="1">
    <citation type="journal article" date="2024" name="Nat. Commun.">
        <title>Phylogenomics reveals the evolutionary origins of lichenization in chlorophyte algae.</title>
        <authorList>
            <person name="Puginier C."/>
            <person name="Libourel C."/>
            <person name="Otte J."/>
            <person name="Skaloud P."/>
            <person name="Haon M."/>
            <person name="Grisel S."/>
            <person name="Petersen M."/>
            <person name="Berrin J.G."/>
            <person name="Delaux P.M."/>
            <person name="Dal Grande F."/>
            <person name="Keller J."/>
        </authorList>
    </citation>
    <scope>NUCLEOTIDE SEQUENCE [LARGE SCALE GENOMIC DNA]</scope>
    <source>
        <strain evidence="1 2">SAG 2145</strain>
    </source>
</reference>
<gene>
    <name evidence="1" type="ORF">WJX74_004194</name>
</gene>